<dbReference type="SMART" id="SM00369">
    <property type="entry name" value="LRR_TYP"/>
    <property type="match status" value="5"/>
</dbReference>
<dbReference type="EMBL" id="SKCS01000407">
    <property type="protein sequence ID" value="TNN08536.1"/>
    <property type="molecule type" value="Genomic_DNA"/>
</dbReference>
<dbReference type="AlphaFoldDB" id="A0A4Z2CW91"/>
<reference evidence="4 5" key="1">
    <citation type="submission" date="2019-03" db="EMBL/GenBank/DDBJ databases">
        <title>An improved genome assembly of the fluke Schistosoma japonicum.</title>
        <authorList>
            <person name="Hu W."/>
            <person name="Luo F."/>
            <person name="Yin M."/>
            <person name="Mo X."/>
            <person name="Sun C."/>
            <person name="Wu Q."/>
            <person name="Zhu B."/>
            <person name="Xiang M."/>
            <person name="Wang J."/>
            <person name="Wang Y."/>
            <person name="Zhang T."/>
            <person name="Xu B."/>
            <person name="Zheng H."/>
            <person name="Feng Z."/>
        </authorList>
    </citation>
    <scope>NUCLEOTIDE SEQUENCE [LARGE SCALE GENOMIC DNA]</scope>
    <source>
        <strain evidence="4">HuSjv2</strain>
        <tissue evidence="4">Worms</tissue>
    </source>
</reference>
<comment type="caution">
    <text evidence="4">The sequence shown here is derived from an EMBL/GenBank/DDBJ whole genome shotgun (WGS) entry which is preliminary data.</text>
</comment>
<gene>
    <name evidence="4" type="ORF">EWB00_006966</name>
</gene>
<proteinExistence type="predicted"/>
<dbReference type="PANTHER" id="PTHR46652:SF8">
    <property type="entry name" value="LEUCINE RICH REPEAT CONTAINING 23"/>
    <property type="match status" value="1"/>
</dbReference>
<dbReference type="Pfam" id="PF14580">
    <property type="entry name" value="LRR_9"/>
    <property type="match status" value="1"/>
</dbReference>
<keyword evidence="5" id="KW-1185">Reference proteome</keyword>
<dbReference type="Pfam" id="PF12799">
    <property type="entry name" value="LRR_4"/>
    <property type="match status" value="1"/>
</dbReference>
<keyword evidence="1" id="KW-0433">Leucine-rich repeat</keyword>
<feature type="compositionally biased region" description="Acidic residues" evidence="3">
    <location>
        <begin position="288"/>
        <end position="308"/>
    </location>
</feature>
<dbReference type="OrthoDB" id="271226at2759"/>
<dbReference type="PROSITE" id="PS51450">
    <property type="entry name" value="LRR"/>
    <property type="match status" value="5"/>
</dbReference>
<protein>
    <submittedName>
        <fullName evidence="4">Leucine-rich repeat-containing protein isoform 2</fullName>
    </submittedName>
</protein>
<evidence type="ECO:0000313" key="4">
    <source>
        <dbReference type="EMBL" id="TNN08536.1"/>
    </source>
</evidence>
<dbReference type="InterPro" id="IPR025875">
    <property type="entry name" value="Leu-rich_rpt_4"/>
</dbReference>
<feature type="region of interest" description="Disordered" evidence="3">
    <location>
        <begin position="288"/>
        <end position="347"/>
    </location>
</feature>
<feature type="compositionally biased region" description="Acidic residues" evidence="3">
    <location>
        <begin position="331"/>
        <end position="347"/>
    </location>
</feature>
<dbReference type="InterPro" id="IPR003591">
    <property type="entry name" value="Leu-rich_rpt_typical-subtyp"/>
</dbReference>
<dbReference type="InterPro" id="IPR050836">
    <property type="entry name" value="SDS22/Internalin_LRR"/>
</dbReference>
<keyword evidence="2" id="KW-0677">Repeat</keyword>
<dbReference type="Proteomes" id="UP000311919">
    <property type="component" value="Unassembled WGS sequence"/>
</dbReference>
<dbReference type="InterPro" id="IPR001611">
    <property type="entry name" value="Leu-rich_rpt"/>
</dbReference>
<dbReference type="SUPFAM" id="SSF52058">
    <property type="entry name" value="L domain-like"/>
    <property type="match status" value="1"/>
</dbReference>
<dbReference type="STRING" id="6182.A0A4Z2CW91"/>
<organism evidence="4 5">
    <name type="scientific">Schistosoma japonicum</name>
    <name type="common">Blood fluke</name>
    <dbReference type="NCBI Taxonomy" id="6182"/>
    <lineage>
        <taxon>Eukaryota</taxon>
        <taxon>Metazoa</taxon>
        <taxon>Spiralia</taxon>
        <taxon>Lophotrochozoa</taxon>
        <taxon>Platyhelminthes</taxon>
        <taxon>Trematoda</taxon>
        <taxon>Digenea</taxon>
        <taxon>Strigeidida</taxon>
        <taxon>Schistosomatoidea</taxon>
        <taxon>Schistosomatidae</taxon>
        <taxon>Schistosoma</taxon>
    </lineage>
</organism>
<dbReference type="InterPro" id="IPR032675">
    <property type="entry name" value="LRR_dom_sf"/>
</dbReference>
<evidence type="ECO:0000313" key="5">
    <source>
        <dbReference type="Proteomes" id="UP000311919"/>
    </source>
</evidence>
<sequence length="347" mass="40294">MLTVFKLLVKPHYFSHLHCLTSEFLRFNRYRNLLDIELLRSYIHLRFVILSNNFIGDLSPLTELSNLQYLKADNNQITSVESLKSLQYLQYVDLSSNKLTTINNLSLPYLRHFKVNDNLITALKSETNTNLTSEQLPDLHTLELRGNRLDTLNGIDDMINLKTLYCAENTLRRLEGISSLKSLVRLHLRDNRISKLNEFTENLTSLEYINLRGNQISKFSEVKRLNCLPSLKFLSLIDNPITEKENYRQMVIGLLNKLHRLDKQRISNTFRSTAVEFVTKHAEILEQELNEADTIEEQTPEGMEEGLNEENVKVDDEDAGIASAKDQIENDKEEEEEEDEDEEEEDS</sequence>
<dbReference type="Gene3D" id="3.80.10.10">
    <property type="entry name" value="Ribonuclease Inhibitor"/>
    <property type="match status" value="2"/>
</dbReference>
<name>A0A4Z2CW91_SCHJA</name>
<dbReference type="PANTHER" id="PTHR46652">
    <property type="entry name" value="LEUCINE-RICH REPEAT AND IQ DOMAIN-CONTAINING PROTEIN 1-RELATED"/>
    <property type="match status" value="1"/>
</dbReference>
<accession>A0A4Z2CW91</accession>
<evidence type="ECO:0000256" key="1">
    <source>
        <dbReference type="ARBA" id="ARBA00022614"/>
    </source>
</evidence>
<evidence type="ECO:0000256" key="2">
    <source>
        <dbReference type="ARBA" id="ARBA00022737"/>
    </source>
</evidence>
<evidence type="ECO:0000256" key="3">
    <source>
        <dbReference type="SAM" id="MobiDB-lite"/>
    </source>
</evidence>
<dbReference type="SMART" id="SM00365">
    <property type="entry name" value="LRR_SD22"/>
    <property type="match status" value="7"/>
</dbReference>